<accession>A0A5B8WPI1</accession>
<proteinExistence type="predicted"/>
<protein>
    <submittedName>
        <fullName evidence="1">Uncharacterized protein</fullName>
    </submittedName>
</protein>
<dbReference type="Proteomes" id="UP000321915">
    <property type="component" value="Segment"/>
</dbReference>
<keyword evidence="2" id="KW-1185">Reference proteome</keyword>
<sequence length="57" mass="6689">MNSYVYKFVWVDKDKMQQTKYVDAPSEVDAKIIFKEWFGFEPKVPSVIITRLTGAEN</sequence>
<dbReference type="EMBL" id="MN183282">
    <property type="protein sequence ID" value="QED11588.1"/>
    <property type="molecule type" value="Genomic_DNA"/>
</dbReference>
<organism evidence="1 2">
    <name type="scientific">Arthrobacter phage Qui</name>
    <dbReference type="NCBI Taxonomy" id="2603260"/>
    <lineage>
        <taxon>Viruses</taxon>
        <taxon>Duplodnaviria</taxon>
        <taxon>Heunggongvirae</taxon>
        <taxon>Uroviricota</taxon>
        <taxon>Caudoviricetes</taxon>
        <taxon>Quivirus</taxon>
        <taxon>Quivirus qui</taxon>
    </lineage>
</organism>
<dbReference type="RefSeq" id="YP_010660464.1">
    <property type="nucleotide sequence ID" value="NC_070877.1"/>
</dbReference>
<evidence type="ECO:0000313" key="2">
    <source>
        <dbReference type="Proteomes" id="UP000321915"/>
    </source>
</evidence>
<evidence type="ECO:0000313" key="1">
    <source>
        <dbReference type="EMBL" id="QED11588.1"/>
    </source>
</evidence>
<name>A0A5B8WPI1_9CAUD</name>
<dbReference type="KEGG" id="vg:77936460"/>
<gene>
    <name evidence="1" type="primary">98</name>
    <name evidence="1" type="ORF">SEA_QUI_98</name>
</gene>
<reference evidence="1 2" key="1">
    <citation type="submission" date="2019-07" db="EMBL/GenBank/DDBJ databases">
        <authorList>
            <person name="Abdullah A."/>
            <person name="Lima G.C."/>
            <person name="Cuneo C.K."/>
            <person name="Ennest D.C."/>
            <person name="Fritz K.J."/>
            <person name="Johnson B.T."/>
            <person name="Larson S.M."/>
            <person name="Lemunyete M.N."/>
            <person name="Murray M.B."/>
            <person name="Osmond D.E."/>
            <person name="Patras K.A."/>
            <person name="Ransibrahmanakul S."/>
            <person name="Simpson K.A."/>
            <person name="Thull B.S."/>
            <person name="Wetzel S."/>
            <person name="Bonilla J.A."/>
            <person name="Klyczek K."/>
            <person name="Garlena R.A."/>
            <person name="Russell D.A."/>
            <person name="Pope W.H."/>
            <person name="Jacobs-Sera D."/>
            <person name="Hatfull G.F."/>
        </authorList>
    </citation>
    <scope>NUCLEOTIDE SEQUENCE [LARGE SCALE GENOMIC DNA]</scope>
</reference>
<dbReference type="GeneID" id="77936460"/>